<keyword evidence="7" id="KW-1185">Reference proteome</keyword>
<dbReference type="Pfam" id="PF00665">
    <property type="entry name" value="rve"/>
    <property type="match status" value="2"/>
</dbReference>
<dbReference type="InterPro" id="IPR036397">
    <property type="entry name" value="RNaseH_sf"/>
</dbReference>
<dbReference type="InterPro" id="IPR025724">
    <property type="entry name" value="GAG-pre-integrase_dom"/>
</dbReference>
<dbReference type="SUPFAM" id="SSF57756">
    <property type="entry name" value="Retrovirus zinc finger-like domains"/>
    <property type="match status" value="5"/>
</dbReference>
<proteinExistence type="predicted"/>
<dbReference type="FunFam" id="3.90.226.10:FF:000054">
    <property type="entry name" value="probable enoyl-CoA hydratase 1, peroxisomal"/>
    <property type="match status" value="1"/>
</dbReference>
<feature type="domain" description="CCHC-type" evidence="4">
    <location>
        <begin position="478"/>
        <end position="493"/>
    </location>
</feature>
<dbReference type="Pfam" id="PF13976">
    <property type="entry name" value="gag_pre-integrs"/>
    <property type="match status" value="1"/>
</dbReference>
<evidence type="ECO:0000256" key="1">
    <source>
        <dbReference type="ARBA" id="ARBA00022750"/>
    </source>
</evidence>
<dbReference type="InterPro" id="IPR001878">
    <property type="entry name" value="Znf_CCHC"/>
</dbReference>
<dbReference type="InterPro" id="IPR001753">
    <property type="entry name" value="Enoyl-CoA_hydra/iso"/>
</dbReference>
<feature type="region of interest" description="Disordered" evidence="3">
    <location>
        <begin position="4196"/>
        <end position="4233"/>
    </location>
</feature>
<evidence type="ECO:0000256" key="3">
    <source>
        <dbReference type="SAM" id="MobiDB-lite"/>
    </source>
</evidence>
<protein>
    <submittedName>
        <fullName evidence="6">Uncharacterized protein</fullName>
    </submittedName>
</protein>
<dbReference type="Pfam" id="PF14223">
    <property type="entry name" value="Retrotran_gag_2"/>
    <property type="match status" value="4"/>
</dbReference>
<keyword evidence="1" id="KW-0378">Hydrolase</keyword>
<feature type="compositionally biased region" description="Basic and acidic residues" evidence="3">
    <location>
        <begin position="1221"/>
        <end position="1230"/>
    </location>
</feature>
<dbReference type="Pfam" id="PF00098">
    <property type="entry name" value="zf-CCHC"/>
    <property type="match status" value="5"/>
</dbReference>
<feature type="compositionally biased region" description="Basic and acidic residues" evidence="3">
    <location>
        <begin position="1781"/>
        <end position="1790"/>
    </location>
</feature>
<dbReference type="InterPro" id="IPR013103">
    <property type="entry name" value="RVT_2"/>
</dbReference>
<dbReference type="InterPro" id="IPR001584">
    <property type="entry name" value="Integrase_cat-core"/>
</dbReference>
<dbReference type="SUPFAM" id="SSF53098">
    <property type="entry name" value="Ribonuclease H-like"/>
    <property type="match status" value="2"/>
</dbReference>
<keyword evidence="1" id="KW-0645">Protease</keyword>
<dbReference type="Proteomes" id="UP001231189">
    <property type="component" value="Unassembled WGS sequence"/>
</dbReference>
<evidence type="ECO:0000259" key="5">
    <source>
        <dbReference type="PROSITE" id="PS50994"/>
    </source>
</evidence>
<dbReference type="Gene3D" id="3.90.226.10">
    <property type="entry name" value="2-enoyl-CoA Hydratase, Chain A, domain 1"/>
    <property type="match status" value="1"/>
</dbReference>
<evidence type="ECO:0000313" key="6">
    <source>
        <dbReference type="EMBL" id="KAK1650640.1"/>
    </source>
</evidence>
<feature type="domain" description="CCHC-type" evidence="4">
    <location>
        <begin position="4251"/>
        <end position="4266"/>
    </location>
</feature>
<feature type="compositionally biased region" description="Basic and acidic residues" evidence="3">
    <location>
        <begin position="423"/>
        <end position="432"/>
    </location>
</feature>
<dbReference type="InterPro" id="IPR054722">
    <property type="entry name" value="PolX-like_BBD"/>
</dbReference>
<dbReference type="SMART" id="SM00343">
    <property type="entry name" value="ZnF_C2HC"/>
    <property type="match status" value="5"/>
</dbReference>
<dbReference type="InterPro" id="IPR029045">
    <property type="entry name" value="ClpP/crotonase-like_dom_sf"/>
</dbReference>
<feature type="region of interest" description="Disordered" evidence="3">
    <location>
        <begin position="1781"/>
        <end position="1818"/>
    </location>
</feature>
<feature type="domain" description="Integrase catalytic" evidence="5">
    <location>
        <begin position="3119"/>
        <end position="3284"/>
    </location>
</feature>
<evidence type="ECO:0000313" key="7">
    <source>
        <dbReference type="Proteomes" id="UP001231189"/>
    </source>
</evidence>
<evidence type="ECO:0000259" key="4">
    <source>
        <dbReference type="PROSITE" id="PS50158"/>
    </source>
</evidence>
<dbReference type="PANTHER" id="PTHR47592">
    <property type="entry name" value="PBF68 PROTEIN"/>
    <property type="match status" value="1"/>
</dbReference>
<gene>
    <name evidence="6" type="ORF">QYE76_068445</name>
</gene>
<dbReference type="Pfam" id="PF00378">
    <property type="entry name" value="ECH_1"/>
    <property type="match status" value="1"/>
</dbReference>
<organism evidence="6 7">
    <name type="scientific">Lolium multiflorum</name>
    <name type="common">Italian ryegrass</name>
    <name type="synonym">Lolium perenne subsp. multiflorum</name>
    <dbReference type="NCBI Taxonomy" id="4521"/>
    <lineage>
        <taxon>Eukaryota</taxon>
        <taxon>Viridiplantae</taxon>
        <taxon>Streptophyta</taxon>
        <taxon>Embryophyta</taxon>
        <taxon>Tracheophyta</taxon>
        <taxon>Spermatophyta</taxon>
        <taxon>Magnoliopsida</taxon>
        <taxon>Liliopsida</taxon>
        <taxon>Poales</taxon>
        <taxon>Poaceae</taxon>
        <taxon>BOP clade</taxon>
        <taxon>Pooideae</taxon>
        <taxon>Poodae</taxon>
        <taxon>Poeae</taxon>
        <taxon>Poeae Chloroplast Group 2 (Poeae type)</taxon>
        <taxon>Loliodinae</taxon>
        <taxon>Loliinae</taxon>
        <taxon>Lolium</taxon>
    </lineage>
</organism>
<dbReference type="InterPro" id="IPR036875">
    <property type="entry name" value="Znf_CCHC_sf"/>
</dbReference>
<dbReference type="InterPro" id="IPR012337">
    <property type="entry name" value="RNaseH-like_sf"/>
</dbReference>
<feature type="compositionally biased region" description="Basic and acidic residues" evidence="3">
    <location>
        <begin position="4196"/>
        <end position="4205"/>
    </location>
</feature>
<name>A0AAD8SGR3_LOLMU</name>
<keyword evidence="2" id="KW-0862">Zinc</keyword>
<evidence type="ECO:0000256" key="2">
    <source>
        <dbReference type="PROSITE-ProRule" id="PRU00047"/>
    </source>
</evidence>
<dbReference type="GO" id="GO:0015074">
    <property type="term" value="P:DNA integration"/>
    <property type="evidence" value="ECO:0007669"/>
    <property type="project" value="InterPro"/>
</dbReference>
<dbReference type="PANTHER" id="PTHR47592:SF27">
    <property type="entry name" value="OS08G0421700 PROTEIN"/>
    <property type="match status" value="1"/>
</dbReference>
<feature type="compositionally biased region" description="Basic and acidic residues" evidence="3">
    <location>
        <begin position="2916"/>
        <end position="2925"/>
    </location>
</feature>
<dbReference type="GO" id="GO:0008270">
    <property type="term" value="F:zinc ion binding"/>
    <property type="evidence" value="ECO:0007669"/>
    <property type="project" value="UniProtKB-KW"/>
</dbReference>
<feature type="domain" description="CCHC-type" evidence="4">
    <location>
        <begin position="1276"/>
        <end position="1291"/>
    </location>
</feature>
<feature type="domain" description="CCHC-type" evidence="4">
    <location>
        <begin position="1836"/>
        <end position="1851"/>
    </location>
</feature>
<dbReference type="Pfam" id="PF25597">
    <property type="entry name" value="SH3_retrovirus"/>
    <property type="match status" value="2"/>
</dbReference>
<dbReference type="InterPro" id="IPR057670">
    <property type="entry name" value="SH3_retrovirus"/>
</dbReference>
<feature type="domain" description="CCHC-type" evidence="4">
    <location>
        <begin position="2971"/>
        <end position="2986"/>
    </location>
</feature>
<feature type="region of interest" description="Disordered" evidence="3">
    <location>
        <begin position="423"/>
        <end position="460"/>
    </location>
</feature>
<dbReference type="Gene3D" id="4.10.60.10">
    <property type="entry name" value="Zinc finger, CCHC-type"/>
    <property type="match status" value="5"/>
</dbReference>
<dbReference type="CDD" id="cd09272">
    <property type="entry name" value="RNase_HI_RT_Ty1"/>
    <property type="match status" value="1"/>
</dbReference>
<dbReference type="Gene3D" id="3.30.420.10">
    <property type="entry name" value="Ribonuclease H-like superfamily/Ribonuclease H"/>
    <property type="match status" value="2"/>
</dbReference>
<dbReference type="EMBL" id="JAUUTY010000004">
    <property type="protein sequence ID" value="KAK1650640.1"/>
    <property type="molecule type" value="Genomic_DNA"/>
</dbReference>
<feature type="domain" description="Integrase catalytic" evidence="5">
    <location>
        <begin position="2042"/>
        <end position="2207"/>
    </location>
</feature>
<feature type="region of interest" description="Disordered" evidence="3">
    <location>
        <begin position="2916"/>
        <end position="2953"/>
    </location>
</feature>
<feature type="region of interest" description="Disordered" evidence="3">
    <location>
        <begin position="1221"/>
        <end position="1258"/>
    </location>
</feature>
<reference evidence="6" key="1">
    <citation type="submission" date="2023-07" db="EMBL/GenBank/DDBJ databases">
        <title>A chromosome-level genome assembly of Lolium multiflorum.</title>
        <authorList>
            <person name="Chen Y."/>
            <person name="Copetti D."/>
            <person name="Kolliker R."/>
            <person name="Studer B."/>
        </authorList>
    </citation>
    <scope>NUCLEOTIDE SEQUENCE</scope>
    <source>
        <strain evidence="6">02402/16</strain>
        <tissue evidence="6">Leaf</tissue>
    </source>
</reference>
<keyword evidence="2" id="KW-0479">Metal-binding</keyword>
<keyword evidence="1" id="KW-0064">Aspartyl protease</keyword>
<comment type="caution">
    <text evidence="6">The sequence shown here is derived from an EMBL/GenBank/DDBJ whole genome shotgun (WGS) entry which is preliminary data.</text>
</comment>
<dbReference type="GO" id="GO:0003676">
    <property type="term" value="F:nucleic acid binding"/>
    <property type="evidence" value="ECO:0007669"/>
    <property type="project" value="InterPro"/>
</dbReference>
<dbReference type="PROSITE" id="PS50994">
    <property type="entry name" value="INTEGRASE"/>
    <property type="match status" value="2"/>
</dbReference>
<dbReference type="Pfam" id="PF22936">
    <property type="entry name" value="Pol_BBD"/>
    <property type="match status" value="5"/>
</dbReference>
<sequence length="4744" mass="532803">MAAAAPDSGDLILVEPAGPGSQVAVVTINRPDALNALTRSMMISLASAFRRLDADDGVAAVVLAGRGRAFCSGADLQAAEEIFKADVNDPAADTVKQMELCRKPIVGAIAGFAVTAGFEIALACDIIVAGRSAKFLDTHAKFGIFPSWGLSQKLSRLIGPNRAREVSLACMPITAQMGEKWGLVNHIVDDSQVLTKAIEVAEAITRNNRNLVVLYKSVINDGLQLDMEHARVLEKPTPSRAPTCIGERESRSPEPLVLAILYGRGRIRVLGSALRDCSSSSSRVVFRPSRAVLPTVVFNAVYFDPSSPSSTTLSSTTLLLRHHLLHLHRHLHQIGSELYIMESFHDIRMVNNRSVVEQAHEIQCIAKELELIKCALPDKFVAGCIIAKLPPSWRNFATTLKHKRQEISVENLIASLDVEEKARAKDTTEKGEGQSSANMVQKKPYSKNKGNNKPSFNKPMKTTTFKKKMMINKADLSCFTCGETGHFSKDCPERADRKKKARQVNTVTASNADGYGNLFTVLSVARDSSVLMGNGSHASVRGVGTVDLKFTSGKIVQLRNVQHVPTMNKNLVSGSLLCRDGFKNMFPMKDMHSIARISTEIVPESSTSNEYFEQSHEIVIEKDDNEAPKRSKRRRIEKSFGDDFIVYLVDDTPTSIAEAYASPDADDWKEAVHNEMDSILSNGTWELSERPHGCKPVGCKWVFKKKLRPDGTIEKYKARLVAKGYTQREGEDYFDTYSPVARLTTIRVLLSMAASYGLIVHQMDVKTAFLNGELEEEIYMDQPDGFVVKGEERKVCKLLKSLYGLKQAPKQWHEKFDRTLTSVGFVVNEADKCVYYRHGGGEGVILCLYVDDILIFGTNMKVIHEVKSFLSKSFDMKDLGEADVILNIKLIKNESGITLTQSHYVEKILSRFGYIDSKPSSTPYDPSVTLRKNRRIAIDQLRYSQIVGSLMYLASATRPDISFAVSKLSRFMSNPGTDHWHALDRVMRYLCGTMSYGIHYSGHPAVLEGYSDSNWISDVADLYATSGQFPELTMAGFADALRPDKFTGVHFKRWQVKATLWLTHLKVFEVSNGLPEGTISDQDQNKFKENNTLFVGCVLSILADRLCDVYMHITDGKELWDALNAKFGATDAGSELYIMESFHDIRMVNNRSVVEQAHEIQCIAKELELLKCALPDKFVAGCIIAKLPPSWRNFATTLKHKRQEISVENLIASLDVEEKARAKDTTEKGEGQSSANMVQKKPYSKNKGNNKPSFNKPMKTTTFKKKKMINKADLSCFTCGETGHFSKDCPERADRKKKARQVNTVTASNADGYGNLFTVLSVARDSSVLMGNGSHASVRGVGTVDLKFTSGKIVQLRNVQHVPTMNKNLVSGSLLCRDGFKNMFPMKDMHSIARISTEIVPESSTSNEYFEQSHEIVIEKDDNEAPKRSKRRRIEKSFGDDFIVYLVDDTPTSIAEAYASPDADDWKEAVHNEMDSILSNGTWELSERPHGCKPVGCKWVFKKKLRPDGTIEKYKARLVAKGYTQREGEDYFDTYSPVARLTTIRVLLSMAASYGLIVHQMDVKTAFLNGELEEEIYMDQPDGFVVKGEERKVCKLLKSLYGLKQAPKQWHEKFDITLTSVGFVVNEADKCVYYRHGGGEGVILCLYVDDILIFGTNMKVIHEVKSFLSKSFDMKDLGEADVILNIKLIKNESSELYIMESFHDIRMVNNRSVVEQAHEIQCIAKELELLKCALPDKFVAGCIIAKLPPSWRNFATTLKHKRQEISVENLIASLDVEEKARAKDTTEKGEGQSSANMVQKKPYSKNKGNNKPSFNKPMKTTTFKKKKMINKADLSCFTCGETGHFSKDCPERADRKKKARQVNTVTASNADGYGNLFTVARDSSVLMGNGSHASVRGVGTVDLKFTSGKIVQLRNVQHVPTMNKNLVSGSLLCRDGFKVVLESNKVVVSKFGQFIGKGYECGGLFRFSLSDFSNKSVNHICGNVSDDTSVWHSRLCHINFGLMSRLSSLSLIPKFTIAKGSKCHSCVQSKQPRKPHKAAEERNLAPLELIHSDLCEMNGVLTKGGKRYFMTLIDDATRFCYVYLLRTKDEALDYFKIYKAEVENQLERKIKRLRSDRGGEYFPKIFDEFCEEHGIIHERTPPYSPQSNGVAERKNRTLTDLVNSMLATAGLSKAWWGEALLTTCHVLNRVPNKNKDKTPYEEWSGRKPSLSYLRTWGCLAKVNIPITKKRKLGPKTVDCIFLGYAPRSVGYRFLVVQSEVPDMHVDTIMESRDATFFENMFPMKDMHSIARISTEIVPESSTSNEYFEQSHEIVIEKDDNEAPKRSKRRRIEKSFGDDFIVYLVDDTPTSIAEAYASPDADDWKEAVHNEMDSILSNGTWELSERPHGCKPVGCKWVFKKKLRPDGTIEKYKARLVAKGYTQREGEDYFDTYSPVARLTTIRVLLSMAASYGLIVHQMDVKTAFLNGELEEEIYMDQPDGFVVKGEERKVCKLLKSLYGLKQAPKQWHEKFDRTLTSVGFVVNEADKCVYYRHGGGEGVILCLYVDDILIFGTNMKVIHEVKSFLSKSFDMKDLGEADVILNIKLIKNESGITLTQSHYVEKILSRFGYIDSKPSSTPYDPSVTLRKNRRIAIDQLRYSQIVGSLMYLASATRPDISFAVSKLSRFMSNPGTDHWHALDRVMRYLCGTMSYGIHYSGHPAVLEGYSDSNWISDVADLYATSGQFPELTMAGFADALRPDKFTGVHFKRWQVKATLWLTHLKVFEVSNGLPEGTISDQDQNKFKENNTLFVGCVLSILADRLCDVYMHITDGKELWDALNAKFGATDAGSELYIMESFHDIRMVNNRSVVEQAHEIQCIAKELELLKCALPDKFVAGCIIAKLPPSWRNFATTLKHKRQEISVENLIASLDVEEKARAKDTTEKGEGQSSANMVQKKPYSKNKGNNKPSFNKPMKTTTFKKKKMINKADLSCFTCGETGHFSKDCPERADRKKKARQVNTVTASNADGYGNLFTVARDSSVLMGNGSHASVRGVGTVDLKFTSGKIVQLRNVQHVPTMNKNLVSGSLLCRDGFKVVLESNKVVVSNLSLIPKFTIAKGSKCHSCVQSKQPRKPHKAAEERNLAPLELIHSDLCEMNGVLTKGGKRYFMTLIDDATRFCYVYLLRTKDEALDYFKIYKAEVENQLERKIKRLRSDRGGEYFPKIFDEFCEEHGIIHERTPPYSPQSNGVAERKNRTLTDLVNSMLATAGLSKAWWGEALLTTCHVLNRVPNKNKDKTPYEEWSGRKPSLSYLRTWGCLAKVNIPITKKRKLGPKTVDCIFLGYAPRSVGYRFLVVQSEVPDMHVDTIMESRDATFFENMFPMKDMHSIARISTEIVPESSTSNEYFEQSHEIVIEKDDNEAPKRSKRRRIEKSFGDDFIVYLVDDTPTSIAEAYASPDADDWKEAVHNEMDSILSNGTWELSERPHGCKPVGCKWVFKKKLRPDGTIEKYKARLVAKGYTQREGEDYFDTYSPVARLTTIRVLLSMAASYGLIVHQMDVKTAFLNGELEEEIYMDQPDGFVVKGEERKVCKLLKSLYGLKQAPKQWHEKFDRTLTSVGFVVNEADKCVYYRHGGGEGVILCLYVDDILIFGTNMKVIHEVKSFLSKSFDMKDLGEADVILNIKLIKNESGITLTQSHYVEKILSRFGYIDSKPSSTPYDPSVTLRKNRRIAIDQLRYSQIVGSLMYLASATRPDISFAVSKLSRFMSNPGTDHWHALDRVMRYLCGTMSYGIHYSGHPAVLEGYSDSNWISDVADLYATSGYVFTFGGGAVSWRSCKQTILTRSTMEAELTALDTTTVESEWLRELLMDLPVVEKPVPAILLNCDNQTVIVKVNNSKDNAKSSRHVKRRLKSVRKLRNSGVITVTYIQTDKNLADPFTKGLSRNVIESASREMGLRPVFGKRSARLLKLFITGRLPSKSGGAAYRRLQRRLLRPVVPVVNNVVINNVTAATSSATPPPPPPPDRQFPELTMAGFADALRPDKFTGVHFKRWQVKATLWLTHLKVFEVSNGLPEGTISDQDQNKFKENNTLFVGCVLSILADRLCDVYMHIVDGKELWDALNAKFGATDAGSELYIMESFHDIRMVNNRSVVEQAHEIQCIAKELELLKCALPDKFVAGCIIAKLPPSWRNFATTLKHKRQEISVENLIASLDVEEKARAKDTTEKGEGQSSANMVQKKPYSKNKGNNKPSFNKPMKTTTFKKKKMINKADLSCFTCGETGHFSKDCPERADRKKKARQVNTVTASNADGYGRRDSSVLMGNGSHASVRGVGTVDLKFTSGKIVQLRNVQHVPTMNKNLDDNEAPKRSKRRRIEKSFGDDFIVYLVDDTPTSIAEAYASPDADDWKEAVHNEMDSILSNGTWELSERPHGCKPVGCKWVFKKKLRPDGTIEKYKARLVAKGYTQREGEDYFDTYSPVARLTTIRVLLSMAASYGLIVHQMDVKTAFLNGELEEEIYMDQPDGFVVKGEERKVCKLLKSLYGLKQAPKQWHEKFDRTLTSVGFVVNEADKCVYYRHGGGEGVILCLYVDDILIFGTNMKVIHEVKSFLSKSFDMKDLGEADVILNIKLIKNESGITLTQSHYVEKILSRFGYIDSKPSSTPYDPSVTLRKNRRIAIDQLRYSQIVGSLMYLASATRPDISFAVSKLSRFMSNPGTDHWHALDRVMRYLCGTMSYGIHYSGHPAVLEGYSDSNWISDVADLYATSGMVA</sequence>
<dbReference type="CDD" id="cd06558">
    <property type="entry name" value="crotonase-like"/>
    <property type="match status" value="1"/>
</dbReference>
<dbReference type="InterPro" id="IPR043502">
    <property type="entry name" value="DNA/RNA_pol_sf"/>
</dbReference>
<dbReference type="SUPFAM" id="SSF56672">
    <property type="entry name" value="DNA/RNA polymerases"/>
    <property type="match status" value="5"/>
</dbReference>
<dbReference type="GO" id="GO:0004190">
    <property type="term" value="F:aspartic-type endopeptidase activity"/>
    <property type="evidence" value="ECO:0007669"/>
    <property type="project" value="UniProtKB-KW"/>
</dbReference>
<keyword evidence="2" id="KW-0863">Zinc-finger</keyword>
<dbReference type="Pfam" id="PF07727">
    <property type="entry name" value="RVT_2"/>
    <property type="match status" value="5"/>
</dbReference>
<dbReference type="SUPFAM" id="SSF52096">
    <property type="entry name" value="ClpP/crotonase"/>
    <property type="match status" value="1"/>
</dbReference>
<accession>A0AAD8SGR3</accession>
<dbReference type="PROSITE" id="PS50158">
    <property type="entry name" value="ZF_CCHC"/>
    <property type="match status" value="5"/>
</dbReference>